<keyword evidence="2" id="KW-0479">Metal-binding</keyword>
<comment type="similarity">
    <text evidence="8">Belongs to the snail C2H2-type zinc-finger protein family.</text>
</comment>
<accession>A0A2J7PVH1</accession>
<evidence type="ECO:0000313" key="12">
    <source>
        <dbReference type="EMBL" id="PNF20321.1"/>
    </source>
</evidence>
<keyword evidence="4 9" id="KW-0863">Zinc-finger</keyword>
<keyword evidence="13" id="KW-1185">Reference proteome</keyword>
<evidence type="ECO:0000256" key="9">
    <source>
        <dbReference type="PROSITE-ProRule" id="PRU00042"/>
    </source>
</evidence>
<feature type="compositionally biased region" description="Polar residues" evidence="10">
    <location>
        <begin position="91"/>
        <end position="101"/>
    </location>
</feature>
<dbReference type="InterPro" id="IPR050527">
    <property type="entry name" value="Snail/Krueppel_Znf"/>
</dbReference>
<keyword evidence="6" id="KW-0238">DNA-binding</keyword>
<dbReference type="OrthoDB" id="4748970at2759"/>
<dbReference type="SMART" id="SM00355">
    <property type="entry name" value="ZnF_C2H2"/>
    <property type="match status" value="4"/>
</dbReference>
<dbReference type="PANTHER" id="PTHR24388">
    <property type="entry name" value="ZINC FINGER PROTEIN"/>
    <property type="match status" value="1"/>
</dbReference>
<feature type="domain" description="C2H2-type" evidence="11">
    <location>
        <begin position="295"/>
        <end position="323"/>
    </location>
</feature>
<keyword evidence="3" id="KW-0677">Repeat</keyword>
<feature type="domain" description="C2H2-type" evidence="11">
    <location>
        <begin position="324"/>
        <end position="346"/>
    </location>
</feature>
<dbReference type="InterPro" id="IPR013087">
    <property type="entry name" value="Znf_C2H2_type"/>
</dbReference>
<dbReference type="AlphaFoldDB" id="A0A2J7PVH1"/>
<dbReference type="GO" id="GO:0005634">
    <property type="term" value="C:nucleus"/>
    <property type="evidence" value="ECO:0007669"/>
    <property type="project" value="UniProtKB-SubCell"/>
</dbReference>
<dbReference type="Proteomes" id="UP000235965">
    <property type="component" value="Unassembled WGS sequence"/>
</dbReference>
<evidence type="ECO:0000256" key="5">
    <source>
        <dbReference type="ARBA" id="ARBA00022833"/>
    </source>
</evidence>
<dbReference type="SUPFAM" id="SSF57667">
    <property type="entry name" value="beta-beta-alpha zinc fingers"/>
    <property type="match status" value="2"/>
</dbReference>
<evidence type="ECO:0000313" key="13">
    <source>
        <dbReference type="Proteomes" id="UP000235965"/>
    </source>
</evidence>
<dbReference type="PANTHER" id="PTHR24388:SF54">
    <property type="entry name" value="PROTEIN ESCARGOT"/>
    <property type="match status" value="1"/>
</dbReference>
<comment type="caution">
    <text evidence="12">The sequence shown here is derived from an EMBL/GenBank/DDBJ whole genome shotgun (WGS) entry which is preliminary data.</text>
</comment>
<evidence type="ECO:0000256" key="4">
    <source>
        <dbReference type="ARBA" id="ARBA00022771"/>
    </source>
</evidence>
<dbReference type="EMBL" id="NEVH01020963">
    <property type="protein sequence ID" value="PNF20321.1"/>
    <property type="molecule type" value="Genomic_DNA"/>
</dbReference>
<evidence type="ECO:0000256" key="2">
    <source>
        <dbReference type="ARBA" id="ARBA00022723"/>
    </source>
</evidence>
<feature type="non-terminal residue" evidence="12">
    <location>
        <position position="597"/>
    </location>
</feature>
<dbReference type="InParanoid" id="A0A2J7PVH1"/>
<sequence length="597" mass="67163">MSSRQKRSNGGYGLRRKIAKKRLDEDFEYYFSKIGSHLAMPATKPVKEQRGGKVPTHFVTVTELIDPSGKSDMKSAESLEKRPRGRPKKNYPNQNPGSDFTDSALKTVDLKEKRIKKFRTQYLNETETSKAVGEICSRSETVLTVACEEEFENVNCIVKRIKLENVLAGDEVTDLQEEEVSSLPEGEKENLPEDGIHLEPESDPEEGLGVQIDVNVHAGIDEGTVFEEEHDGVEGNTTLLKVKRKYKKGQLSQDEIQKLSQLSPDDKVECNECHKLLKPSSFRQHLRTHTGEKPFGCEVCDARFTRKGDVERHVRIVHNKQKPFKCCRCQRAFGDKKNLRWHLMNHDKKLFYVCEVCRFKFGKREYWENHVRFIHPIPGALGLDENNIERIGEEVEAEDRLRTLTKTLLGEDDLAMDDPTAAAAAVKSIQNKEHTVGEAVIPEVTLPYVNHVSKQEGIKFINVKNLNLSSLMKVGQTKMDANIESYAQVVNQKQGGEIETVVIQFGGSDSEGSAMQSLQHVQSRFQQQLAPNLIHVVNSQDMLEIVEAEGSQDQGSIVIETQGYDEAALNASGTTEVIEDCPSSVIQEQMVEVQEGV</sequence>
<keyword evidence="5" id="KW-0862">Zinc</keyword>
<dbReference type="GO" id="GO:0008270">
    <property type="term" value="F:zinc ion binding"/>
    <property type="evidence" value="ECO:0007669"/>
    <property type="project" value="UniProtKB-KW"/>
</dbReference>
<dbReference type="PROSITE" id="PS00028">
    <property type="entry name" value="ZINC_FINGER_C2H2_1"/>
    <property type="match status" value="3"/>
</dbReference>
<evidence type="ECO:0000256" key="10">
    <source>
        <dbReference type="SAM" id="MobiDB-lite"/>
    </source>
</evidence>
<dbReference type="Gene3D" id="3.30.160.60">
    <property type="entry name" value="Classic Zinc Finger"/>
    <property type="match status" value="3"/>
</dbReference>
<proteinExistence type="inferred from homology"/>
<name>A0A2J7PVH1_9NEOP</name>
<organism evidence="12 13">
    <name type="scientific">Cryptotermes secundus</name>
    <dbReference type="NCBI Taxonomy" id="105785"/>
    <lineage>
        <taxon>Eukaryota</taxon>
        <taxon>Metazoa</taxon>
        <taxon>Ecdysozoa</taxon>
        <taxon>Arthropoda</taxon>
        <taxon>Hexapoda</taxon>
        <taxon>Insecta</taxon>
        <taxon>Pterygota</taxon>
        <taxon>Neoptera</taxon>
        <taxon>Polyneoptera</taxon>
        <taxon>Dictyoptera</taxon>
        <taxon>Blattodea</taxon>
        <taxon>Blattoidea</taxon>
        <taxon>Termitoidae</taxon>
        <taxon>Kalotermitidae</taxon>
        <taxon>Cryptotermitinae</taxon>
        <taxon>Cryptotermes</taxon>
    </lineage>
</organism>
<reference evidence="12 13" key="1">
    <citation type="submission" date="2017-12" db="EMBL/GenBank/DDBJ databases">
        <title>Hemimetabolous genomes reveal molecular basis of termite eusociality.</title>
        <authorList>
            <person name="Harrison M.C."/>
            <person name="Jongepier E."/>
            <person name="Robertson H.M."/>
            <person name="Arning N."/>
            <person name="Bitard-Feildel T."/>
            <person name="Chao H."/>
            <person name="Childers C.P."/>
            <person name="Dinh H."/>
            <person name="Doddapaneni H."/>
            <person name="Dugan S."/>
            <person name="Gowin J."/>
            <person name="Greiner C."/>
            <person name="Han Y."/>
            <person name="Hu H."/>
            <person name="Hughes D.S.T."/>
            <person name="Huylmans A.-K."/>
            <person name="Kemena C."/>
            <person name="Kremer L.P.M."/>
            <person name="Lee S.L."/>
            <person name="Lopez-Ezquerra A."/>
            <person name="Mallet L."/>
            <person name="Monroy-Kuhn J.M."/>
            <person name="Moser A."/>
            <person name="Murali S.C."/>
            <person name="Muzny D.M."/>
            <person name="Otani S."/>
            <person name="Piulachs M.-D."/>
            <person name="Poelchau M."/>
            <person name="Qu J."/>
            <person name="Schaub F."/>
            <person name="Wada-Katsumata A."/>
            <person name="Worley K.C."/>
            <person name="Xie Q."/>
            <person name="Ylla G."/>
            <person name="Poulsen M."/>
            <person name="Gibbs R.A."/>
            <person name="Schal C."/>
            <person name="Richards S."/>
            <person name="Belles X."/>
            <person name="Korb J."/>
            <person name="Bornberg-Bauer E."/>
        </authorList>
    </citation>
    <scope>NUCLEOTIDE SEQUENCE [LARGE SCALE GENOMIC DNA]</scope>
    <source>
        <tissue evidence="12">Whole body</tissue>
    </source>
</reference>
<dbReference type="GO" id="GO:0000981">
    <property type="term" value="F:DNA-binding transcription factor activity, RNA polymerase II-specific"/>
    <property type="evidence" value="ECO:0007669"/>
    <property type="project" value="TreeGrafter"/>
</dbReference>
<protein>
    <recommendedName>
        <fullName evidence="11">C2H2-type domain-containing protein</fullName>
    </recommendedName>
</protein>
<dbReference type="Pfam" id="PF00096">
    <property type="entry name" value="zf-C2H2"/>
    <property type="match status" value="2"/>
</dbReference>
<gene>
    <name evidence="12" type="ORF">B7P43_G13684</name>
</gene>
<comment type="subcellular location">
    <subcellularLocation>
        <location evidence="1">Nucleus</location>
    </subcellularLocation>
</comment>
<evidence type="ECO:0000259" key="11">
    <source>
        <dbReference type="PROSITE" id="PS50157"/>
    </source>
</evidence>
<dbReference type="GO" id="GO:0000978">
    <property type="term" value="F:RNA polymerase II cis-regulatory region sequence-specific DNA binding"/>
    <property type="evidence" value="ECO:0007669"/>
    <property type="project" value="TreeGrafter"/>
</dbReference>
<evidence type="ECO:0000256" key="6">
    <source>
        <dbReference type="ARBA" id="ARBA00023125"/>
    </source>
</evidence>
<evidence type="ECO:0000256" key="3">
    <source>
        <dbReference type="ARBA" id="ARBA00022737"/>
    </source>
</evidence>
<feature type="domain" description="C2H2-type" evidence="11">
    <location>
        <begin position="268"/>
        <end position="294"/>
    </location>
</feature>
<evidence type="ECO:0000256" key="7">
    <source>
        <dbReference type="ARBA" id="ARBA00023242"/>
    </source>
</evidence>
<evidence type="ECO:0000256" key="1">
    <source>
        <dbReference type="ARBA" id="ARBA00004123"/>
    </source>
</evidence>
<dbReference type="STRING" id="105785.A0A2J7PVH1"/>
<evidence type="ECO:0000256" key="8">
    <source>
        <dbReference type="ARBA" id="ARBA00037948"/>
    </source>
</evidence>
<keyword evidence="7" id="KW-0539">Nucleus</keyword>
<feature type="region of interest" description="Disordered" evidence="10">
    <location>
        <begin position="62"/>
        <end position="103"/>
    </location>
</feature>
<feature type="compositionally biased region" description="Basic and acidic residues" evidence="10">
    <location>
        <begin position="69"/>
        <end position="82"/>
    </location>
</feature>
<dbReference type="FunFam" id="3.30.160.60:FF:000264">
    <property type="entry name" value="Zinc finger protein 236"/>
    <property type="match status" value="1"/>
</dbReference>
<dbReference type="InterPro" id="IPR036236">
    <property type="entry name" value="Znf_C2H2_sf"/>
</dbReference>
<dbReference type="PROSITE" id="PS50157">
    <property type="entry name" value="ZINC_FINGER_C2H2_2"/>
    <property type="match status" value="3"/>
</dbReference>